<feature type="compositionally biased region" description="Polar residues" evidence="1">
    <location>
        <begin position="633"/>
        <end position="642"/>
    </location>
</feature>
<feature type="compositionally biased region" description="Low complexity" evidence="1">
    <location>
        <begin position="186"/>
        <end position="196"/>
    </location>
</feature>
<reference evidence="3 4" key="1">
    <citation type="submission" date="2018-03" db="EMBL/GenBank/DDBJ databases">
        <authorList>
            <person name="Guldener U."/>
        </authorList>
    </citation>
    <scope>NUCLEOTIDE SEQUENCE [LARGE SCALE GENOMIC DNA]</scope>
    <source>
        <strain evidence="3 4">DAOM196992</strain>
    </source>
</reference>
<feature type="compositionally biased region" description="Basic and acidic residues" evidence="1">
    <location>
        <begin position="759"/>
        <end position="772"/>
    </location>
</feature>
<feature type="compositionally biased region" description="Polar residues" evidence="1">
    <location>
        <begin position="725"/>
        <end position="734"/>
    </location>
</feature>
<name>A0A5C3ETE8_9BASI</name>
<feature type="compositionally biased region" description="Low complexity" evidence="1">
    <location>
        <begin position="1147"/>
        <end position="1156"/>
    </location>
</feature>
<feature type="region of interest" description="Disordered" evidence="1">
    <location>
        <begin position="1187"/>
        <end position="1225"/>
    </location>
</feature>
<feature type="region of interest" description="Disordered" evidence="1">
    <location>
        <begin position="753"/>
        <end position="814"/>
    </location>
</feature>
<feature type="transmembrane region" description="Helical" evidence="2">
    <location>
        <begin position="12"/>
        <end position="35"/>
    </location>
</feature>
<accession>A0A5C3ETE8</accession>
<feature type="region of interest" description="Disordered" evidence="1">
    <location>
        <begin position="144"/>
        <end position="240"/>
    </location>
</feature>
<feature type="compositionally biased region" description="Polar residues" evidence="1">
    <location>
        <begin position="1157"/>
        <end position="1166"/>
    </location>
</feature>
<feature type="region of interest" description="Disordered" evidence="1">
    <location>
        <begin position="270"/>
        <end position="301"/>
    </location>
</feature>
<feature type="region of interest" description="Disordered" evidence="1">
    <location>
        <begin position="340"/>
        <end position="739"/>
    </location>
</feature>
<dbReference type="EMBL" id="OOIP01000001">
    <property type="protein sequence ID" value="SPO34787.1"/>
    <property type="molecule type" value="Genomic_DNA"/>
</dbReference>
<feature type="compositionally biased region" description="Polar residues" evidence="1">
    <location>
        <begin position="1215"/>
        <end position="1225"/>
    </location>
</feature>
<feature type="compositionally biased region" description="Low complexity" evidence="1">
    <location>
        <begin position="279"/>
        <end position="293"/>
    </location>
</feature>
<feature type="compositionally biased region" description="Polar residues" evidence="1">
    <location>
        <begin position="197"/>
        <end position="212"/>
    </location>
</feature>
<organism evidence="3 4">
    <name type="scientific">Pseudozyma flocculosa</name>
    <dbReference type="NCBI Taxonomy" id="84751"/>
    <lineage>
        <taxon>Eukaryota</taxon>
        <taxon>Fungi</taxon>
        <taxon>Dikarya</taxon>
        <taxon>Basidiomycota</taxon>
        <taxon>Ustilaginomycotina</taxon>
        <taxon>Ustilaginomycetes</taxon>
        <taxon>Ustilaginales</taxon>
        <taxon>Ustilaginaceae</taxon>
        <taxon>Pseudozyma</taxon>
    </lineage>
</organism>
<dbReference type="OrthoDB" id="2554557at2759"/>
<keyword evidence="2" id="KW-0472">Membrane</keyword>
<feature type="region of interest" description="Disordered" evidence="1">
    <location>
        <begin position="831"/>
        <end position="1166"/>
    </location>
</feature>
<feature type="compositionally biased region" description="Basic and acidic residues" evidence="1">
    <location>
        <begin position="834"/>
        <end position="852"/>
    </location>
</feature>
<feature type="compositionally biased region" description="Low complexity" evidence="1">
    <location>
        <begin position="791"/>
        <end position="806"/>
    </location>
</feature>
<sequence length="1282" mass="133592">MPNAKKAWCAPMALLSLFATIDITFTFVLLTIAILDNYRHRHNHLHLHPRLLGKTAAGTPATVRPAVVISCHSALVSVGQPSRHTTLSARRIRAAATCANPKALQPASFPASSLAKREASVPQPDSGLVAAAWHHLGTTVLPGNASTADMPLSRPLARSSSSSGGSDLPKRLLSRKKTKNRDRIYSSSVVPSPAASNTPSHLSPKSGSTTHLASLPAGDPMASPSLDQADLNPILGDDDELHDPSFVRHTLEMMTGTFAGQTAGVSERFRHGRSLSCKSSPSDSRGSTSRSGSRSGGAAGFLGRPSAFAGLSDFEQPRHASRYASGLGLEVDGDILGDDDEACLLSSSSDEDDHDDAGGRGVDEREDIGLDSGMRTSLRHVPTRPPTASPAPATVESRPSETPPGGAGVTLEDALSPGELGRGPRQQADHHRREGSVSSPSIEEEVAAASSSPPSWSSPACDDGAHHRSLLHINHQHAARPTGSGTTACQACGQRAEAADPPSAPPSPSSQGHDHRDAGPASSHQSRRTKGIPRADPSDVDGRTSAAAVAAFHAAAARQVQGPTTTTPSPTPLPPHPGTAAAAADGIAPAASASASEAARHCHRPAHVNPPSSTFYIGGGGGPPTTGDDRTLPATQPTTSVQPILDARATAVPDAYLPQHIEAVDTSSNSPAPLASSQPSDPALRRGKTWCTDRAPSTRDKVQSSSRPSTSKSSPPKSSHGSASQFNPTRSRSAGNDAFPLSIGMSTIINARLQRKHAKAEDGARSSSERSSRRSSTNPHRSGSGTGTGTGIITSAVSSRKSSHASPQLDDWSDGFTGLVDLDRRMRQLALEQQRQHADETQHDGSSDDAGRSRHANHTSSQRSSTDATAPSKVTAFARHLPQRVSQRRQRIQGTAGRLSLDAAQPVSPSSSPSHAGASVDALSDSIHHSAASTARTSPQLSSCGDAALSHSSTSKSSASPRDPPPISPFGSFRLRYADEPPTQGGIPRSSTTWPDFHRSVGFDDYQDEDGDRLDPLTPMAGPRPRYVDEDLLTPNSAAAATWTDPEAPGYFPAGLVQKEKKERKHSGISSIAGSLSASSIKDLSKGKRGHSAHSGSHQQRSSAHPEQRGILVDSLSSSPDAGISPKFATRPLADDNAWGGRDRSCSEASSQFSSSHGGPTTKYSSSAVHNITASFPAALPEQAELVYADTRTAQRQRRGEAGSQRKSSSPPSSNGGLNATGESLKRSAQSLALGVRFKVLRAKTKIRQSAANAMSSDDGAKEHTISTAAAAAAAAHDPVRT</sequence>
<protein>
    <submittedName>
        <fullName evidence="3">Uncharacterized protein</fullName>
    </submittedName>
</protein>
<feature type="compositionally biased region" description="Low complexity" evidence="1">
    <location>
        <begin position="947"/>
        <end position="960"/>
    </location>
</feature>
<gene>
    <name evidence="3" type="ORF">PSFLO_00258</name>
</gene>
<keyword evidence="4" id="KW-1185">Reference proteome</keyword>
<feature type="compositionally biased region" description="Polar residues" evidence="1">
    <location>
        <begin position="858"/>
        <end position="869"/>
    </location>
</feature>
<feature type="compositionally biased region" description="Polar residues" evidence="1">
    <location>
        <begin position="1094"/>
        <end position="1105"/>
    </location>
</feature>
<keyword evidence="2" id="KW-1133">Transmembrane helix</keyword>
<feature type="compositionally biased region" description="Low complexity" evidence="1">
    <location>
        <begin position="703"/>
        <end position="724"/>
    </location>
</feature>
<proteinExistence type="predicted"/>
<feature type="compositionally biased region" description="Polar residues" evidence="1">
    <location>
        <begin position="931"/>
        <end position="943"/>
    </location>
</feature>
<evidence type="ECO:0000313" key="4">
    <source>
        <dbReference type="Proteomes" id="UP000323386"/>
    </source>
</evidence>
<evidence type="ECO:0000313" key="3">
    <source>
        <dbReference type="EMBL" id="SPO34787.1"/>
    </source>
</evidence>
<feature type="compositionally biased region" description="Low complexity" evidence="1">
    <location>
        <begin position="546"/>
        <end position="568"/>
    </location>
</feature>
<evidence type="ECO:0000256" key="1">
    <source>
        <dbReference type="SAM" id="MobiDB-lite"/>
    </source>
</evidence>
<keyword evidence="2" id="KW-0812">Transmembrane</keyword>
<feature type="compositionally biased region" description="Polar residues" evidence="1">
    <location>
        <begin position="665"/>
        <end position="680"/>
    </location>
</feature>
<feature type="compositionally biased region" description="Low complexity" evidence="1">
    <location>
        <begin position="903"/>
        <end position="919"/>
    </location>
</feature>
<feature type="compositionally biased region" description="Low complexity" evidence="1">
    <location>
        <begin position="1068"/>
        <end position="1081"/>
    </location>
</feature>
<evidence type="ECO:0000256" key="2">
    <source>
        <dbReference type="SAM" id="Phobius"/>
    </source>
</evidence>
<dbReference type="Proteomes" id="UP000323386">
    <property type="component" value="Unassembled WGS sequence"/>
</dbReference>
<feature type="compositionally biased region" description="Low complexity" evidence="1">
    <location>
        <begin position="578"/>
        <end position="597"/>
    </location>
</feature>
<feature type="compositionally biased region" description="Low complexity" evidence="1">
    <location>
        <begin position="436"/>
        <end position="460"/>
    </location>
</feature>
<feature type="compositionally biased region" description="Basic residues" evidence="1">
    <location>
        <begin position="467"/>
        <end position="478"/>
    </location>
</feature>